<evidence type="ECO:0000256" key="1">
    <source>
        <dbReference type="ARBA" id="ARBA00004443"/>
    </source>
</evidence>
<feature type="region of interest" description="Disordered" evidence="7">
    <location>
        <begin position="17"/>
        <end position="41"/>
    </location>
</feature>
<name>A0A0C3Q8T5_9AGAM</name>
<evidence type="ECO:0000313" key="9">
    <source>
        <dbReference type="Proteomes" id="UP000054248"/>
    </source>
</evidence>
<dbReference type="OrthoDB" id="6246201at2759"/>
<comment type="similarity">
    <text evidence="2">Belongs to the COA8 family.</text>
</comment>
<evidence type="ECO:0000256" key="7">
    <source>
        <dbReference type="SAM" id="MobiDB-lite"/>
    </source>
</evidence>
<evidence type="ECO:0000256" key="4">
    <source>
        <dbReference type="ARBA" id="ARBA00022946"/>
    </source>
</evidence>
<evidence type="ECO:0000256" key="6">
    <source>
        <dbReference type="ARBA" id="ARBA00023136"/>
    </source>
</evidence>
<evidence type="ECO:0000256" key="2">
    <source>
        <dbReference type="ARBA" id="ARBA00005453"/>
    </source>
</evidence>
<gene>
    <name evidence="8" type="ORF">M407DRAFT_245902</name>
</gene>
<evidence type="ECO:0000256" key="5">
    <source>
        <dbReference type="ARBA" id="ARBA00023128"/>
    </source>
</evidence>
<dbReference type="GO" id="GO:0005743">
    <property type="term" value="C:mitochondrial inner membrane"/>
    <property type="evidence" value="ECO:0007669"/>
    <property type="project" value="UniProtKB-SubCell"/>
</dbReference>
<comment type="subcellular location">
    <subcellularLocation>
        <location evidence="1">Mitochondrion inner membrane</location>
        <topology evidence="1">Peripheral membrane protein</topology>
        <orientation evidence="1">Matrix side</orientation>
    </subcellularLocation>
</comment>
<keyword evidence="6" id="KW-0472">Membrane</keyword>
<keyword evidence="5" id="KW-0496">Mitochondrion</keyword>
<dbReference type="Pfam" id="PF10231">
    <property type="entry name" value="COA8"/>
    <property type="match status" value="1"/>
</dbReference>
<keyword evidence="9" id="KW-1185">Reference proteome</keyword>
<accession>A0A0C3Q8T5</accession>
<dbReference type="EMBL" id="KN823182">
    <property type="protein sequence ID" value="KIO20224.1"/>
    <property type="molecule type" value="Genomic_DNA"/>
</dbReference>
<sequence>MNILRVTRRTPLQLAKAARSASTSTFSQSNSPSSSSSPAPAVLVGSPDVISNLRPAIYDGVWFKAVETIPDDPATWSSSTLIHPDKETEHPYALSEFPLNEGQQLQEDGAGLDPFFEEKQEWRLQYRLMKQSLDAFNHAFWTDTNTRFNVYKQFVESSTKSSPDYAAASPERQEELLLDATASFYRLWQTTEEKRQRAYTKEMYRRTWGLIWYGARMQVQKARWALRSAGRRDLL</sequence>
<dbReference type="AlphaFoldDB" id="A0A0C3Q8T5"/>
<organism evidence="8 9">
    <name type="scientific">Tulasnella calospora MUT 4182</name>
    <dbReference type="NCBI Taxonomy" id="1051891"/>
    <lineage>
        <taxon>Eukaryota</taxon>
        <taxon>Fungi</taxon>
        <taxon>Dikarya</taxon>
        <taxon>Basidiomycota</taxon>
        <taxon>Agaricomycotina</taxon>
        <taxon>Agaricomycetes</taxon>
        <taxon>Cantharellales</taxon>
        <taxon>Tulasnellaceae</taxon>
        <taxon>Tulasnella</taxon>
    </lineage>
</organism>
<proteinExistence type="inferred from homology"/>
<evidence type="ECO:0000313" key="8">
    <source>
        <dbReference type="EMBL" id="KIO20224.1"/>
    </source>
</evidence>
<dbReference type="GO" id="GO:0097193">
    <property type="term" value="P:intrinsic apoptotic signaling pathway"/>
    <property type="evidence" value="ECO:0007669"/>
    <property type="project" value="InterPro"/>
</dbReference>
<dbReference type="InterPro" id="IPR018796">
    <property type="entry name" value="COA8"/>
</dbReference>
<dbReference type="HOGENOM" id="CLU_1180954_0_0_1"/>
<reference evidence="9" key="2">
    <citation type="submission" date="2015-01" db="EMBL/GenBank/DDBJ databases">
        <title>Evolutionary Origins and Diversification of the Mycorrhizal Mutualists.</title>
        <authorList>
            <consortium name="DOE Joint Genome Institute"/>
            <consortium name="Mycorrhizal Genomics Consortium"/>
            <person name="Kohler A."/>
            <person name="Kuo A."/>
            <person name="Nagy L.G."/>
            <person name="Floudas D."/>
            <person name="Copeland A."/>
            <person name="Barry K.W."/>
            <person name="Cichocki N."/>
            <person name="Veneault-Fourrey C."/>
            <person name="LaButti K."/>
            <person name="Lindquist E.A."/>
            <person name="Lipzen A."/>
            <person name="Lundell T."/>
            <person name="Morin E."/>
            <person name="Murat C."/>
            <person name="Riley R."/>
            <person name="Ohm R."/>
            <person name="Sun H."/>
            <person name="Tunlid A."/>
            <person name="Henrissat B."/>
            <person name="Grigoriev I.V."/>
            <person name="Hibbett D.S."/>
            <person name="Martin F."/>
        </authorList>
    </citation>
    <scope>NUCLEOTIDE SEQUENCE [LARGE SCALE GENOMIC DNA]</scope>
    <source>
        <strain evidence="9">MUT 4182</strain>
    </source>
</reference>
<evidence type="ECO:0000256" key="3">
    <source>
        <dbReference type="ARBA" id="ARBA00022792"/>
    </source>
</evidence>
<keyword evidence="3" id="KW-0999">Mitochondrion inner membrane</keyword>
<dbReference type="Proteomes" id="UP000054248">
    <property type="component" value="Unassembled WGS sequence"/>
</dbReference>
<reference evidence="8 9" key="1">
    <citation type="submission" date="2014-04" db="EMBL/GenBank/DDBJ databases">
        <authorList>
            <consortium name="DOE Joint Genome Institute"/>
            <person name="Kuo A."/>
            <person name="Girlanda M."/>
            <person name="Perotto S."/>
            <person name="Kohler A."/>
            <person name="Nagy L.G."/>
            <person name="Floudas D."/>
            <person name="Copeland A."/>
            <person name="Barry K.W."/>
            <person name="Cichocki N."/>
            <person name="Veneault-Fourrey C."/>
            <person name="LaButti K."/>
            <person name="Lindquist E.A."/>
            <person name="Lipzen A."/>
            <person name="Lundell T."/>
            <person name="Morin E."/>
            <person name="Murat C."/>
            <person name="Sun H."/>
            <person name="Tunlid A."/>
            <person name="Henrissat B."/>
            <person name="Grigoriev I.V."/>
            <person name="Hibbett D.S."/>
            <person name="Martin F."/>
            <person name="Nordberg H.P."/>
            <person name="Cantor M.N."/>
            <person name="Hua S.X."/>
        </authorList>
    </citation>
    <scope>NUCLEOTIDE SEQUENCE [LARGE SCALE GENOMIC DNA]</scope>
    <source>
        <strain evidence="8 9">MUT 4182</strain>
    </source>
</reference>
<dbReference type="PANTHER" id="PTHR31107:SF2">
    <property type="entry name" value="CYTOCHROME C OXIDASE ASSEMBLY FACTOR 8"/>
    <property type="match status" value="1"/>
</dbReference>
<protein>
    <submittedName>
        <fullName evidence="8">Uncharacterized protein</fullName>
    </submittedName>
</protein>
<keyword evidence="4" id="KW-0809">Transit peptide</keyword>
<dbReference type="PANTHER" id="PTHR31107">
    <property type="entry name" value="APOPTOGENIC PROTEIN 1, MITOCHONDRIAL"/>
    <property type="match status" value="1"/>
</dbReference>